<feature type="transmembrane region" description="Helical" evidence="6">
    <location>
        <begin position="368"/>
        <end position="390"/>
    </location>
</feature>
<comment type="caution">
    <text evidence="8">The sequence shown here is derived from an EMBL/GenBank/DDBJ whole genome shotgun (WGS) entry which is preliminary data.</text>
</comment>
<gene>
    <name evidence="8" type="ORF">SEMRO_756_G197830.1</name>
</gene>
<evidence type="ECO:0000313" key="8">
    <source>
        <dbReference type="EMBL" id="CAB9516039.1"/>
    </source>
</evidence>
<dbReference type="InterPro" id="IPR000537">
    <property type="entry name" value="UbiA_prenyltransferase"/>
</dbReference>
<keyword evidence="7" id="KW-0732">Signal</keyword>
<dbReference type="GO" id="GO:0016020">
    <property type="term" value="C:membrane"/>
    <property type="evidence" value="ECO:0007669"/>
    <property type="project" value="UniProtKB-SubCell"/>
</dbReference>
<reference evidence="8" key="1">
    <citation type="submission" date="2020-06" db="EMBL/GenBank/DDBJ databases">
        <authorList>
            <consortium name="Plant Systems Biology data submission"/>
        </authorList>
    </citation>
    <scope>NUCLEOTIDE SEQUENCE</scope>
    <source>
        <strain evidence="8">D6</strain>
    </source>
</reference>
<dbReference type="Gene3D" id="1.10.357.140">
    <property type="entry name" value="UbiA prenyltransferase"/>
    <property type="match status" value="1"/>
</dbReference>
<organism evidence="8 9">
    <name type="scientific">Seminavis robusta</name>
    <dbReference type="NCBI Taxonomy" id="568900"/>
    <lineage>
        <taxon>Eukaryota</taxon>
        <taxon>Sar</taxon>
        <taxon>Stramenopiles</taxon>
        <taxon>Ochrophyta</taxon>
        <taxon>Bacillariophyta</taxon>
        <taxon>Bacillariophyceae</taxon>
        <taxon>Bacillariophycidae</taxon>
        <taxon>Naviculales</taxon>
        <taxon>Naviculaceae</taxon>
        <taxon>Seminavis</taxon>
    </lineage>
</organism>
<evidence type="ECO:0000313" key="9">
    <source>
        <dbReference type="Proteomes" id="UP001153069"/>
    </source>
</evidence>
<feature type="region of interest" description="Disordered" evidence="5">
    <location>
        <begin position="61"/>
        <end position="106"/>
    </location>
</feature>
<dbReference type="EMBL" id="CAICTM010000755">
    <property type="protein sequence ID" value="CAB9516039.1"/>
    <property type="molecule type" value="Genomic_DNA"/>
</dbReference>
<evidence type="ECO:0000256" key="7">
    <source>
        <dbReference type="SAM" id="SignalP"/>
    </source>
</evidence>
<accession>A0A9N8E906</accession>
<feature type="signal peptide" evidence="7">
    <location>
        <begin position="1"/>
        <end position="20"/>
    </location>
</feature>
<evidence type="ECO:0000256" key="6">
    <source>
        <dbReference type="SAM" id="Phobius"/>
    </source>
</evidence>
<dbReference type="PANTHER" id="PTHR42723:SF1">
    <property type="entry name" value="CHLOROPHYLL SYNTHASE, CHLOROPLASTIC"/>
    <property type="match status" value="1"/>
</dbReference>
<keyword evidence="4 6" id="KW-0472">Membrane</keyword>
<feature type="chain" id="PRO_5040177074" evidence="7">
    <location>
        <begin position="21"/>
        <end position="468"/>
    </location>
</feature>
<sequence>MMKHGVLVLLLLPMALEVHCFSAKLTRPWEPSPTEPQMTTESYRNYKFKVRGIARILGRISAPTSSSQTSTAQAASSSNSDSSDSNGESSRNDEGTNSEDPSLASSSLSIASSLKDDGSTVNFDTSMKVNGAHYEKAPGVKENLGPLLQLTRPANFPGVVLLHFLGGYLALQNSGQSNLFIRTMLQSPFMYVVLGALLLTSSTSMLVNDYYDFKLKRDSQKLSSPLVSGQLTLSIVRTFLTDLYAMALLCVAFVPGIPARISVVTALMLTFWYTRHIKPMTWYKNVMCGVLIALSPFTSGSAALKVASEVGSGPWGGIRVLAVPSLWRLVAMLFFGVTGREVMMDIVDLQDDKMNRVRTIPVTYGRHFASAVGMVAYLLSGLVVVGGPVAQLVTQIAGKTMSLSTIKALFLANTDGLTRRLIFGSLGAIMLARRGIQVFRTKGEDAQVLDRTIEEAQLAMVICLVSFV</sequence>
<feature type="transmembrane region" description="Helical" evidence="6">
    <location>
        <begin position="189"/>
        <end position="210"/>
    </location>
</feature>
<feature type="transmembrane region" description="Helical" evidence="6">
    <location>
        <begin position="286"/>
        <end position="306"/>
    </location>
</feature>
<name>A0A9N8E906_9STRA</name>
<dbReference type="AlphaFoldDB" id="A0A9N8E906"/>
<keyword evidence="3 6" id="KW-1133">Transmembrane helix</keyword>
<feature type="transmembrane region" description="Helical" evidence="6">
    <location>
        <begin position="326"/>
        <end position="347"/>
    </location>
</feature>
<feature type="compositionally biased region" description="Low complexity" evidence="5">
    <location>
        <begin position="61"/>
        <end position="89"/>
    </location>
</feature>
<dbReference type="InterPro" id="IPR044878">
    <property type="entry name" value="UbiA_sf"/>
</dbReference>
<evidence type="ECO:0000256" key="2">
    <source>
        <dbReference type="ARBA" id="ARBA00022692"/>
    </source>
</evidence>
<evidence type="ECO:0000256" key="5">
    <source>
        <dbReference type="SAM" id="MobiDB-lite"/>
    </source>
</evidence>
<dbReference type="OrthoDB" id="47710at2759"/>
<keyword evidence="2 6" id="KW-0812">Transmembrane</keyword>
<evidence type="ECO:0000256" key="1">
    <source>
        <dbReference type="ARBA" id="ARBA00004141"/>
    </source>
</evidence>
<dbReference type="InterPro" id="IPR050475">
    <property type="entry name" value="Prenyltransferase_related"/>
</dbReference>
<dbReference type="Pfam" id="PF01040">
    <property type="entry name" value="UbiA"/>
    <property type="match status" value="1"/>
</dbReference>
<comment type="subcellular location">
    <subcellularLocation>
        <location evidence="1">Membrane</location>
        <topology evidence="1">Multi-pass membrane protein</topology>
    </subcellularLocation>
</comment>
<evidence type="ECO:0000256" key="3">
    <source>
        <dbReference type="ARBA" id="ARBA00022989"/>
    </source>
</evidence>
<dbReference type="GO" id="GO:0016765">
    <property type="term" value="F:transferase activity, transferring alkyl or aryl (other than methyl) groups"/>
    <property type="evidence" value="ECO:0007669"/>
    <property type="project" value="InterPro"/>
</dbReference>
<feature type="transmembrane region" description="Helical" evidence="6">
    <location>
        <begin position="246"/>
        <end position="274"/>
    </location>
</feature>
<proteinExistence type="predicted"/>
<keyword evidence="9" id="KW-1185">Reference proteome</keyword>
<dbReference type="Proteomes" id="UP001153069">
    <property type="component" value="Unassembled WGS sequence"/>
</dbReference>
<dbReference type="PANTHER" id="PTHR42723">
    <property type="entry name" value="CHLOROPHYLL SYNTHASE"/>
    <property type="match status" value="1"/>
</dbReference>
<evidence type="ECO:0000256" key="4">
    <source>
        <dbReference type="ARBA" id="ARBA00023136"/>
    </source>
</evidence>
<protein>
    <submittedName>
        <fullName evidence="8">Digeranylgeranylglyceryl phosphate synthase</fullName>
    </submittedName>
</protein>